<dbReference type="Pfam" id="PF00355">
    <property type="entry name" value="Rieske"/>
    <property type="match status" value="1"/>
</dbReference>
<evidence type="ECO:0000256" key="4">
    <source>
        <dbReference type="ARBA" id="ARBA00023014"/>
    </source>
</evidence>
<dbReference type="GO" id="GO:0004497">
    <property type="term" value="F:monooxygenase activity"/>
    <property type="evidence" value="ECO:0007669"/>
    <property type="project" value="UniProtKB-ARBA"/>
</dbReference>
<evidence type="ECO:0000313" key="10">
    <source>
        <dbReference type="Proteomes" id="UP000597444"/>
    </source>
</evidence>
<dbReference type="Pfam" id="PF04173">
    <property type="entry name" value="DoxD"/>
    <property type="match status" value="1"/>
</dbReference>
<reference evidence="9" key="1">
    <citation type="submission" date="2020-10" db="EMBL/GenBank/DDBJ databases">
        <title>Taxonomic study of unclassified bacteria belonging to the class Ktedonobacteria.</title>
        <authorList>
            <person name="Yabe S."/>
            <person name="Wang C.M."/>
            <person name="Zheng Y."/>
            <person name="Sakai Y."/>
            <person name="Cavaletti L."/>
            <person name="Monciardini P."/>
            <person name="Donadio S."/>
        </authorList>
    </citation>
    <scope>NUCLEOTIDE SEQUENCE</scope>
    <source>
        <strain evidence="9">ID150040</strain>
    </source>
</reference>
<dbReference type="InterPro" id="IPR017941">
    <property type="entry name" value="Rieske_2Fe-2S"/>
</dbReference>
<dbReference type="Gene3D" id="2.102.10.10">
    <property type="entry name" value="Rieske [2Fe-2S] iron-sulphur domain"/>
    <property type="match status" value="1"/>
</dbReference>
<feature type="transmembrane region" description="Helical" evidence="7">
    <location>
        <begin position="229"/>
        <end position="249"/>
    </location>
</feature>
<evidence type="ECO:0000256" key="3">
    <source>
        <dbReference type="ARBA" id="ARBA00023004"/>
    </source>
</evidence>
<organism evidence="9 10">
    <name type="scientific">Reticulibacter mediterranei</name>
    <dbReference type="NCBI Taxonomy" id="2778369"/>
    <lineage>
        <taxon>Bacteria</taxon>
        <taxon>Bacillati</taxon>
        <taxon>Chloroflexota</taxon>
        <taxon>Ktedonobacteria</taxon>
        <taxon>Ktedonobacterales</taxon>
        <taxon>Reticulibacteraceae</taxon>
        <taxon>Reticulibacter</taxon>
    </lineage>
</organism>
<evidence type="ECO:0000259" key="8">
    <source>
        <dbReference type="PROSITE" id="PS51296"/>
    </source>
</evidence>
<dbReference type="GO" id="GO:0016705">
    <property type="term" value="F:oxidoreductase activity, acting on paired donors, with incorporation or reduction of molecular oxygen"/>
    <property type="evidence" value="ECO:0007669"/>
    <property type="project" value="UniProtKB-ARBA"/>
</dbReference>
<evidence type="ECO:0000256" key="6">
    <source>
        <dbReference type="SAM" id="MobiDB-lite"/>
    </source>
</evidence>
<dbReference type="InterPro" id="IPR036922">
    <property type="entry name" value="Rieske_2Fe-2S_sf"/>
</dbReference>
<keyword evidence="3" id="KW-0408">Iron</keyword>
<keyword evidence="2" id="KW-0479">Metal-binding</keyword>
<keyword evidence="1" id="KW-0001">2Fe-2S</keyword>
<feature type="compositionally biased region" description="Basic and acidic residues" evidence="6">
    <location>
        <begin position="275"/>
        <end position="287"/>
    </location>
</feature>
<dbReference type="PANTHER" id="PTHR39157:SF1">
    <property type="entry name" value="DOXX FAMILY PROTEIN"/>
    <property type="match status" value="1"/>
</dbReference>
<evidence type="ECO:0000256" key="1">
    <source>
        <dbReference type="ARBA" id="ARBA00022714"/>
    </source>
</evidence>
<dbReference type="GO" id="GO:0051537">
    <property type="term" value="F:2 iron, 2 sulfur cluster binding"/>
    <property type="evidence" value="ECO:0007669"/>
    <property type="project" value="UniProtKB-KW"/>
</dbReference>
<feature type="transmembrane region" description="Helical" evidence="7">
    <location>
        <begin position="21"/>
        <end position="42"/>
    </location>
</feature>
<dbReference type="GO" id="GO:0016020">
    <property type="term" value="C:membrane"/>
    <property type="evidence" value="ECO:0007669"/>
    <property type="project" value="InterPro"/>
</dbReference>
<dbReference type="RefSeq" id="WP_220201644.1">
    <property type="nucleotide sequence ID" value="NZ_BNJK01000001.1"/>
</dbReference>
<evidence type="ECO:0000256" key="5">
    <source>
        <dbReference type="ARBA" id="ARBA00023157"/>
    </source>
</evidence>
<dbReference type="AlphaFoldDB" id="A0A8J3MYA2"/>
<keyword evidence="7" id="KW-1133">Transmembrane helix</keyword>
<dbReference type="GO" id="GO:0046872">
    <property type="term" value="F:metal ion binding"/>
    <property type="evidence" value="ECO:0007669"/>
    <property type="project" value="UniProtKB-KW"/>
</dbReference>
<keyword evidence="7" id="KW-0472">Membrane</keyword>
<keyword evidence="10" id="KW-1185">Reference proteome</keyword>
<dbReference type="Proteomes" id="UP000597444">
    <property type="component" value="Unassembled WGS sequence"/>
</dbReference>
<proteinExistence type="predicted"/>
<feature type="transmembrane region" description="Helical" evidence="7">
    <location>
        <begin position="132"/>
        <end position="151"/>
    </location>
</feature>
<keyword evidence="7" id="KW-0812">Transmembrane</keyword>
<dbReference type="InterPro" id="IPR007301">
    <property type="entry name" value="DoxD"/>
</dbReference>
<evidence type="ECO:0000313" key="9">
    <source>
        <dbReference type="EMBL" id="GHO90697.1"/>
    </source>
</evidence>
<protein>
    <recommendedName>
        <fullName evidence="8">Rieske domain-containing protein</fullName>
    </recommendedName>
</protein>
<dbReference type="PROSITE" id="PS51296">
    <property type="entry name" value="RIESKE"/>
    <property type="match status" value="1"/>
</dbReference>
<feature type="region of interest" description="Disordered" evidence="6">
    <location>
        <begin position="257"/>
        <end position="309"/>
    </location>
</feature>
<evidence type="ECO:0000256" key="7">
    <source>
        <dbReference type="SAM" id="Phobius"/>
    </source>
</evidence>
<sequence length="414" mass="44575">MKQKTTQTTTQKKIPLDKSISFRRDLIPLRLFLGITFVYAGIQKLTDPQFFNSSAPGYIGKQIIGFAHDSPLHDLFIGLLASHALAAGLLVINGEIAIGLGALFGLLLRPAAFFGLLLSLVFFFSASWHVFPYFYGADIVFVFCWLTLLLAGPINCGYPTIDSALTASVMKTAPIKRHRRLATLLSIILGIPRPLVRTHKSMLKEGSTQQQINNAGELSLSRRRTLRNLTSLPLTLFGLAAVWSVFSAFRDHTPDEVQVLPASTPQQTQETGEGTTRRHRDDNEQERTATTASGGQSTPQTGSPTTSGQPAVIAHISKVPLNSAVPFTLPTNSDDGILIHLSDGKFVAFDALCTHAGCTVDYDQGTQHLICPCHGAEFDPAHAAAVLSGPTDTPLPPVAIQIDSAGTITVKPST</sequence>
<feature type="transmembrane region" description="Helical" evidence="7">
    <location>
        <begin position="106"/>
        <end position="126"/>
    </location>
</feature>
<dbReference type="SUPFAM" id="SSF50022">
    <property type="entry name" value="ISP domain"/>
    <property type="match status" value="1"/>
</dbReference>
<dbReference type="CDD" id="cd03467">
    <property type="entry name" value="Rieske"/>
    <property type="match status" value="1"/>
</dbReference>
<feature type="compositionally biased region" description="Low complexity" evidence="6">
    <location>
        <begin position="293"/>
        <end position="309"/>
    </location>
</feature>
<keyword evidence="4" id="KW-0411">Iron-sulfur</keyword>
<dbReference type="EMBL" id="BNJK01000001">
    <property type="protein sequence ID" value="GHO90697.1"/>
    <property type="molecule type" value="Genomic_DNA"/>
</dbReference>
<comment type="caution">
    <text evidence="9">The sequence shown here is derived from an EMBL/GenBank/DDBJ whole genome shotgun (WGS) entry which is preliminary data.</text>
</comment>
<dbReference type="PRINTS" id="PR00162">
    <property type="entry name" value="RIESKE"/>
</dbReference>
<name>A0A8J3MYA2_9CHLR</name>
<evidence type="ECO:0000256" key="2">
    <source>
        <dbReference type="ARBA" id="ARBA00022723"/>
    </source>
</evidence>
<feature type="domain" description="Rieske" evidence="8">
    <location>
        <begin position="310"/>
        <end position="409"/>
    </location>
</feature>
<dbReference type="InterPro" id="IPR005805">
    <property type="entry name" value="Rieske_Fe-S_prot_C"/>
</dbReference>
<gene>
    <name evidence="9" type="ORF">KSF_007450</name>
</gene>
<accession>A0A8J3MYA2</accession>
<dbReference type="PANTHER" id="PTHR39157">
    <property type="entry name" value="INTEGRAL MEMBRANE PROTEIN-RELATED"/>
    <property type="match status" value="1"/>
</dbReference>
<keyword evidence="5" id="KW-1015">Disulfide bond</keyword>